<dbReference type="OrthoDB" id="346907at2759"/>
<dbReference type="STRING" id="44941.A0A397W0U4"/>
<dbReference type="InterPro" id="IPR011009">
    <property type="entry name" value="Kinase-like_dom_sf"/>
</dbReference>
<dbReference type="InterPro" id="IPR001245">
    <property type="entry name" value="Ser-Thr/Tyr_kinase_cat_dom"/>
</dbReference>
<feature type="domain" description="Protein kinase" evidence="1">
    <location>
        <begin position="1"/>
        <end position="137"/>
    </location>
</feature>
<dbReference type="SUPFAM" id="SSF56112">
    <property type="entry name" value="Protein kinase-like (PK-like)"/>
    <property type="match status" value="1"/>
</dbReference>
<dbReference type="GO" id="GO:0007165">
    <property type="term" value="P:signal transduction"/>
    <property type="evidence" value="ECO:0007669"/>
    <property type="project" value="TreeGrafter"/>
</dbReference>
<dbReference type="PROSITE" id="PS50011">
    <property type="entry name" value="PROTEIN_KINASE_DOM"/>
    <property type="match status" value="1"/>
</dbReference>
<keyword evidence="2" id="KW-0418">Kinase</keyword>
<gene>
    <name evidence="2" type="ORF">C2G38_1955752</name>
</gene>
<dbReference type="PANTHER" id="PTHR23257">
    <property type="entry name" value="SERINE-THREONINE PROTEIN KINASE"/>
    <property type="match status" value="1"/>
</dbReference>
<dbReference type="GO" id="GO:0004672">
    <property type="term" value="F:protein kinase activity"/>
    <property type="evidence" value="ECO:0007669"/>
    <property type="project" value="InterPro"/>
</dbReference>
<dbReference type="Proteomes" id="UP000266673">
    <property type="component" value="Unassembled WGS sequence"/>
</dbReference>
<keyword evidence="3" id="KW-1185">Reference proteome</keyword>
<protein>
    <submittedName>
        <fullName evidence="2">Kinase-like domain-containing protein</fullName>
    </submittedName>
</protein>
<accession>A0A397W0U4</accession>
<evidence type="ECO:0000313" key="3">
    <source>
        <dbReference type="Proteomes" id="UP000266673"/>
    </source>
</evidence>
<dbReference type="InterPro" id="IPR000719">
    <property type="entry name" value="Prot_kinase_dom"/>
</dbReference>
<dbReference type="GO" id="GO:0005737">
    <property type="term" value="C:cytoplasm"/>
    <property type="evidence" value="ECO:0007669"/>
    <property type="project" value="TreeGrafter"/>
</dbReference>
<feature type="non-terminal residue" evidence="2">
    <location>
        <position position="1"/>
    </location>
</feature>
<evidence type="ECO:0000259" key="1">
    <source>
        <dbReference type="PROSITE" id="PS50011"/>
    </source>
</evidence>
<reference evidence="2 3" key="1">
    <citation type="submission" date="2018-06" db="EMBL/GenBank/DDBJ databases">
        <title>Comparative genomics reveals the genomic features of Rhizophagus irregularis, R. cerebriforme, R. diaphanum and Gigaspora rosea, and their symbiotic lifestyle signature.</title>
        <authorList>
            <person name="Morin E."/>
            <person name="San Clemente H."/>
            <person name="Chen E.C.H."/>
            <person name="De La Providencia I."/>
            <person name="Hainaut M."/>
            <person name="Kuo A."/>
            <person name="Kohler A."/>
            <person name="Murat C."/>
            <person name="Tang N."/>
            <person name="Roy S."/>
            <person name="Loubradou J."/>
            <person name="Henrissat B."/>
            <person name="Grigoriev I.V."/>
            <person name="Corradi N."/>
            <person name="Roux C."/>
            <person name="Martin F.M."/>
        </authorList>
    </citation>
    <scope>NUCLEOTIDE SEQUENCE [LARGE SCALE GENOMIC DNA]</scope>
    <source>
        <strain evidence="2 3">DAOM 194757</strain>
    </source>
</reference>
<dbReference type="GO" id="GO:0005524">
    <property type="term" value="F:ATP binding"/>
    <property type="evidence" value="ECO:0007669"/>
    <property type="project" value="InterPro"/>
</dbReference>
<dbReference type="PANTHER" id="PTHR23257:SF963">
    <property type="entry name" value="AT08303P"/>
    <property type="match status" value="1"/>
</dbReference>
<dbReference type="Gene3D" id="1.10.510.10">
    <property type="entry name" value="Transferase(Phosphotransferase) domain 1"/>
    <property type="match status" value="1"/>
</dbReference>
<evidence type="ECO:0000313" key="2">
    <source>
        <dbReference type="EMBL" id="RIB25913.1"/>
    </source>
</evidence>
<keyword evidence="2" id="KW-0808">Transferase</keyword>
<dbReference type="Pfam" id="PF07714">
    <property type="entry name" value="PK_Tyr_Ser-Thr"/>
    <property type="match status" value="1"/>
</dbReference>
<dbReference type="AlphaFoldDB" id="A0A397W0U4"/>
<comment type="caution">
    <text evidence="2">The sequence shown here is derived from an EMBL/GenBank/DDBJ whole genome shotgun (WGS) entry which is preliminary data.</text>
</comment>
<proteinExistence type="predicted"/>
<sequence length="198" mass="22831">DLYSGNILQDDLNNAYIADLGLSIMPNIKHKEEKSNGIFGILQYVAPEVLDEGMYTTASDIYSFGIIMWEILYGRLVSYNQDIGPFLQKAICDNGLRPNIIDNSPRDYVNLMKECWNKEPEKRPTAEEICKIFTEWQCDDKIMLELSESDSMIKDSKNIHDETNLEILNGSKFIPYTKSLSQHCYKGKSYLMIFLFKV</sequence>
<name>A0A397W0U4_9GLOM</name>
<dbReference type="EMBL" id="QKWP01000157">
    <property type="protein sequence ID" value="RIB25913.1"/>
    <property type="molecule type" value="Genomic_DNA"/>
</dbReference>
<organism evidence="2 3">
    <name type="scientific">Gigaspora rosea</name>
    <dbReference type="NCBI Taxonomy" id="44941"/>
    <lineage>
        <taxon>Eukaryota</taxon>
        <taxon>Fungi</taxon>
        <taxon>Fungi incertae sedis</taxon>
        <taxon>Mucoromycota</taxon>
        <taxon>Glomeromycotina</taxon>
        <taxon>Glomeromycetes</taxon>
        <taxon>Diversisporales</taxon>
        <taxon>Gigasporaceae</taxon>
        <taxon>Gigaspora</taxon>
    </lineage>
</organism>
<dbReference type="InterPro" id="IPR050167">
    <property type="entry name" value="Ser_Thr_protein_kinase"/>
</dbReference>